<dbReference type="InterPro" id="IPR002110">
    <property type="entry name" value="Ankyrin_rpt"/>
</dbReference>
<comment type="caution">
    <text evidence="4">The sequence shown here is derived from an EMBL/GenBank/DDBJ whole genome shotgun (WGS) entry which is preliminary data.</text>
</comment>
<evidence type="ECO:0000259" key="3">
    <source>
        <dbReference type="Pfam" id="PF24883"/>
    </source>
</evidence>
<evidence type="ECO:0000256" key="2">
    <source>
        <dbReference type="PROSITE-ProRule" id="PRU00023"/>
    </source>
</evidence>
<dbReference type="STRING" id="2656787.A0A370THT9"/>
<keyword evidence="5" id="KW-1185">Reference proteome</keyword>
<accession>A0A370THT9</accession>
<evidence type="ECO:0000313" key="5">
    <source>
        <dbReference type="Proteomes" id="UP000254866"/>
    </source>
</evidence>
<dbReference type="InterPro" id="IPR056884">
    <property type="entry name" value="NPHP3-like_N"/>
</dbReference>
<feature type="repeat" description="ANK" evidence="2">
    <location>
        <begin position="784"/>
        <end position="816"/>
    </location>
</feature>
<name>A0A370THT9_9HELO</name>
<dbReference type="RefSeq" id="XP_031867743.1">
    <property type="nucleotide sequence ID" value="XM_032016512.1"/>
</dbReference>
<dbReference type="EMBL" id="NPIC01000007">
    <property type="protein sequence ID" value="RDL34761.1"/>
    <property type="molecule type" value="Genomic_DNA"/>
</dbReference>
<dbReference type="Proteomes" id="UP000254866">
    <property type="component" value="Unassembled WGS sequence"/>
</dbReference>
<evidence type="ECO:0000313" key="4">
    <source>
        <dbReference type="EMBL" id="RDL34761.1"/>
    </source>
</evidence>
<feature type="repeat" description="ANK" evidence="2">
    <location>
        <begin position="751"/>
        <end position="783"/>
    </location>
</feature>
<evidence type="ECO:0000256" key="1">
    <source>
        <dbReference type="ARBA" id="ARBA00022737"/>
    </source>
</evidence>
<dbReference type="SMART" id="SM00248">
    <property type="entry name" value="ANK"/>
    <property type="match status" value="9"/>
</dbReference>
<dbReference type="GeneID" id="43600738"/>
<feature type="domain" description="Nephrocystin 3-like N-terminal" evidence="3">
    <location>
        <begin position="208"/>
        <end position="374"/>
    </location>
</feature>
<dbReference type="PROSITE" id="PS50297">
    <property type="entry name" value="ANK_REP_REGION"/>
    <property type="match status" value="2"/>
</dbReference>
<reference evidence="4 5" key="1">
    <citation type="journal article" date="2018" name="IMA Fungus">
        <title>IMA Genome-F 9: Draft genome sequence of Annulohypoxylon stygium, Aspergillus mulundensis, Berkeleyomyces basicola (syn. Thielaviopsis basicola), Ceratocystis smalleyi, two Cercospora beticola strains, Coleophoma cylindrospora, Fusarium fracticaudum, Phialophora cf. hyalina, and Morchella septimelata.</title>
        <authorList>
            <person name="Wingfield B.D."/>
            <person name="Bills G.F."/>
            <person name="Dong Y."/>
            <person name="Huang W."/>
            <person name="Nel W.J."/>
            <person name="Swalarsk-Parry B.S."/>
            <person name="Vaghefi N."/>
            <person name="Wilken P.M."/>
            <person name="An Z."/>
            <person name="de Beer Z.W."/>
            <person name="De Vos L."/>
            <person name="Chen L."/>
            <person name="Duong T.A."/>
            <person name="Gao Y."/>
            <person name="Hammerbacher A."/>
            <person name="Kikkert J.R."/>
            <person name="Li Y."/>
            <person name="Li H."/>
            <person name="Li K."/>
            <person name="Li Q."/>
            <person name="Liu X."/>
            <person name="Ma X."/>
            <person name="Naidoo K."/>
            <person name="Pethybridge S.J."/>
            <person name="Sun J."/>
            <person name="Steenkamp E.T."/>
            <person name="van der Nest M.A."/>
            <person name="van Wyk S."/>
            <person name="Wingfield M.J."/>
            <person name="Xiong C."/>
            <person name="Yue Q."/>
            <person name="Zhang X."/>
        </authorList>
    </citation>
    <scope>NUCLEOTIDE SEQUENCE [LARGE SCALE GENOMIC DNA]</scope>
    <source>
        <strain evidence="4 5">BP 5553</strain>
    </source>
</reference>
<keyword evidence="1" id="KW-0677">Repeat</keyword>
<dbReference type="Gene3D" id="3.40.50.300">
    <property type="entry name" value="P-loop containing nucleotide triphosphate hydrolases"/>
    <property type="match status" value="1"/>
</dbReference>
<dbReference type="Pfam" id="PF00023">
    <property type="entry name" value="Ank"/>
    <property type="match status" value="1"/>
</dbReference>
<dbReference type="SUPFAM" id="SSF52540">
    <property type="entry name" value="P-loop containing nucleoside triphosphate hydrolases"/>
    <property type="match status" value="1"/>
</dbReference>
<feature type="repeat" description="ANK" evidence="2">
    <location>
        <begin position="978"/>
        <end position="1010"/>
    </location>
</feature>
<protein>
    <recommendedName>
        <fullName evidence="3">Nephrocystin 3-like N-terminal domain-containing protein</fullName>
    </recommendedName>
</protein>
<dbReference type="OrthoDB" id="1577640at2759"/>
<dbReference type="AlphaFoldDB" id="A0A370THT9"/>
<dbReference type="SUPFAM" id="SSF48403">
    <property type="entry name" value="Ankyrin repeat"/>
    <property type="match status" value="1"/>
</dbReference>
<sequence>MDPLSTTAGVFAVIQLTVSVGSALKAYYEGARDARNDIQKLYESINGLNSLLKRIQDVNRGDHLSDDTSGVLSQAQSEIALLEKKLKIPTLTDNKSRTPCHPSRPKHAPENKRTLWEKTQSLTWPFSKKEVGKILETLDRCKSSLGLEIGIEQLSTINAQFDIIADIRSEIVSAGDDELRKQIISWLEPGVHPSEEHNLARERHEETTGSWLIDSNECKSWLVDDNSFLWLNGGAGAGKSILCSTVIDHVQGRCKNDPFAVVVYWYFTFANTEKQNIHNCLRSLVAGIYRNRRDTPIAVREEYERSNSGQHIPNRKSLLLMLQEVMAGLDSVYLVLDALDECPKSDDSRCSLLDCIHDIFGWELAQLHILATSRSEVDISESFDSFLHQSGRFQAISVQGIHVERDIKKYLGHRLEAGAFRTWKPPLKRDIETKLASQADGMFRLVALQLDALSKLKTESRIRTAIAQLPKTLDTFYDRILLDIDEEYQEHAFRALQFIALASRPLSLDELAEAMVVQPENEPCLVEEDRFMRSSDILGILPSGLVTGIGNPVAPDLWDGEIDSYWAKSVQFAHFSVKEYLLSERLGKGPTLRYAIQEIPAHYAIARMCFAYLIYAGNQRPRLTYELYDRFPLLNYVARSWSYHLYHLESLGQKFDECLQKLAIRLFVYDSLPWRLLRSTIDISKLEPPNGPKSIIVPYARSTSRQIRGSPHQLQPVTWVSRLGLRDLLGIVLGQQPSVDLNIPPIDIDKNFVSPLVAAFYSGNVEVVEVLLNAEADPNVQGGHHGTALQAACVFGAIDVASLLLEKGADPNIQGGRYGTALQVTCARGARDIDIASLLLDKGADPNIQGGRFGTALQAACVYCEIDIASLLLDKGADPNIQGGHYGTALQAACDCGSIDVASLLLDKGADPNIQGGQHGTALQAACVCCSIDVARLLLDKGADPNIQGGSFGTALQVAYVARLLLENGADPNIQGGSFGTPLQVACDCGSIDVASLLLDKGADPNIQGGRYGNALLAMCHCPSRNIDMIPLLLRGGADVNLHSPTHGSALGAACSSGWMGGVEVFLEVGAHSLDSGISKSICQDLLERLENDEHGPQVKSEWRCMLSFLEDWVAMQESDEQPDMLVCLRNWKARHSSDEEEDRGATTDIDSK</sequence>
<dbReference type="InterPro" id="IPR027417">
    <property type="entry name" value="P-loop_NTPase"/>
</dbReference>
<dbReference type="Pfam" id="PF12796">
    <property type="entry name" value="Ank_2"/>
    <property type="match status" value="3"/>
</dbReference>
<keyword evidence="2" id="KW-0040">ANK repeat</keyword>
<dbReference type="PANTHER" id="PTHR10039">
    <property type="entry name" value="AMELOGENIN"/>
    <property type="match status" value="1"/>
</dbReference>
<dbReference type="PROSITE" id="PS50088">
    <property type="entry name" value="ANK_REPEAT"/>
    <property type="match status" value="5"/>
</dbReference>
<dbReference type="PANTHER" id="PTHR10039:SF16">
    <property type="entry name" value="GPI INOSITOL-DEACYLASE"/>
    <property type="match status" value="1"/>
</dbReference>
<dbReference type="Pfam" id="PF24883">
    <property type="entry name" value="NPHP3_N"/>
    <property type="match status" value="1"/>
</dbReference>
<feature type="repeat" description="ANK" evidence="2">
    <location>
        <begin position="885"/>
        <end position="917"/>
    </location>
</feature>
<dbReference type="Gene3D" id="1.25.40.20">
    <property type="entry name" value="Ankyrin repeat-containing domain"/>
    <property type="match status" value="1"/>
</dbReference>
<dbReference type="InterPro" id="IPR036770">
    <property type="entry name" value="Ankyrin_rpt-contain_sf"/>
</dbReference>
<proteinExistence type="predicted"/>
<feature type="repeat" description="ANK" evidence="2">
    <location>
        <begin position="918"/>
        <end position="950"/>
    </location>
</feature>
<organism evidence="4 5">
    <name type="scientific">Venustampulla echinocandica</name>
    <dbReference type="NCBI Taxonomy" id="2656787"/>
    <lineage>
        <taxon>Eukaryota</taxon>
        <taxon>Fungi</taxon>
        <taxon>Dikarya</taxon>
        <taxon>Ascomycota</taxon>
        <taxon>Pezizomycotina</taxon>
        <taxon>Leotiomycetes</taxon>
        <taxon>Helotiales</taxon>
        <taxon>Pleuroascaceae</taxon>
        <taxon>Venustampulla</taxon>
    </lineage>
</organism>
<gene>
    <name evidence="4" type="ORF">BP5553_07889</name>
</gene>